<gene>
    <name evidence="10" type="ORF">CLV47_10293</name>
</gene>
<dbReference type="Gene3D" id="3.30.200.20">
    <property type="entry name" value="Phosphorylase Kinase, domain 1"/>
    <property type="match status" value="1"/>
</dbReference>
<reference evidence="10 11" key="1">
    <citation type="submission" date="2018-03" db="EMBL/GenBank/DDBJ databases">
        <title>Genomic Encyclopedia of Archaeal and Bacterial Type Strains, Phase II (KMG-II): from individual species to whole genera.</title>
        <authorList>
            <person name="Goeker M."/>
        </authorList>
    </citation>
    <scope>NUCLEOTIDE SEQUENCE [LARGE SCALE GENOMIC DNA]</scope>
    <source>
        <strain evidence="10 11">DSM 100065</strain>
    </source>
</reference>
<dbReference type="Proteomes" id="UP000237752">
    <property type="component" value="Unassembled WGS sequence"/>
</dbReference>
<evidence type="ECO:0000259" key="9">
    <source>
        <dbReference type="PROSITE" id="PS50011"/>
    </source>
</evidence>
<feature type="domain" description="Protein kinase" evidence="9">
    <location>
        <begin position="12"/>
        <end position="280"/>
    </location>
</feature>
<organism evidence="10 11">
    <name type="scientific">Antricoccus suffuscus</name>
    <dbReference type="NCBI Taxonomy" id="1629062"/>
    <lineage>
        <taxon>Bacteria</taxon>
        <taxon>Bacillati</taxon>
        <taxon>Actinomycetota</taxon>
        <taxon>Actinomycetes</taxon>
        <taxon>Geodermatophilales</taxon>
        <taxon>Antricoccaceae</taxon>
        <taxon>Antricoccus</taxon>
    </lineage>
</organism>
<evidence type="ECO:0000256" key="3">
    <source>
        <dbReference type="ARBA" id="ARBA00022679"/>
    </source>
</evidence>
<evidence type="ECO:0000256" key="4">
    <source>
        <dbReference type="ARBA" id="ARBA00022741"/>
    </source>
</evidence>
<protein>
    <recommendedName>
        <fullName evidence="1">non-specific serine/threonine protein kinase</fullName>
        <ecNumber evidence="1">2.7.11.1</ecNumber>
    </recommendedName>
</protein>
<dbReference type="PANTHER" id="PTHR43289">
    <property type="entry name" value="MITOGEN-ACTIVATED PROTEIN KINASE KINASE KINASE 20-RELATED"/>
    <property type="match status" value="1"/>
</dbReference>
<keyword evidence="8" id="KW-0812">Transmembrane</keyword>
<evidence type="ECO:0000256" key="1">
    <source>
        <dbReference type="ARBA" id="ARBA00012513"/>
    </source>
</evidence>
<dbReference type="GO" id="GO:0005524">
    <property type="term" value="F:ATP binding"/>
    <property type="evidence" value="ECO:0007669"/>
    <property type="project" value="UniProtKB-KW"/>
</dbReference>
<dbReference type="CDD" id="cd14014">
    <property type="entry name" value="STKc_PknB_like"/>
    <property type="match status" value="1"/>
</dbReference>
<keyword evidence="11" id="KW-1185">Reference proteome</keyword>
<evidence type="ECO:0000256" key="7">
    <source>
        <dbReference type="SAM" id="MobiDB-lite"/>
    </source>
</evidence>
<name>A0A2T1A4H5_9ACTN</name>
<comment type="caution">
    <text evidence="10">The sequence shown here is derived from an EMBL/GenBank/DDBJ whole genome shotgun (WGS) entry which is preliminary data.</text>
</comment>
<keyword evidence="4" id="KW-0547">Nucleotide-binding</keyword>
<dbReference type="SUPFAM" id="SSF56112">
    <property type="entry name" value="Protein kinase-like (PK-like)"/>
    <property type="match status" value="1"/>
</dbReference>
<dbReference type="EMBL" id="PVUE01000002">
    <property type="protein sequence ID" value="PRZ43407.1"/>
    <property type="molecule type" value="Genomic_DNA"/>
</dbReference>
<evidence type="ECO:0000313" key="11">
    <source>
        <dbReference type="Proteomes" id="UP000237752"/>
    </source>
</evidence>
<dbReference type="GO" id="GO:0004674">
    <property type="term" value="F:protein serine/threonine kinase activity"/>
    <property type="evidence" value="ECO:0007669"/>
    <property type="project" value="UniProtKB-KW"/>
</dbReference>
<proteinExistence type="predicted"/>
<dbReference type="PROSITE" id="PS50011">
    <property type="entry name" value="PROTEIN_KINASE_DOM"/>
    <property type="match status" value="1"/>
</dbReference>
<feature type="transmembrane region" description="Helical" evidence="8">
    <location>
        <begin position="520"/>
        <end position="541"/>
    </location>
</feature>
<feature type="compositionally biased region" description="Low complexity" evidence="7">
    <location>
        <begin position="418"/>
        <end position="437"/>
    </location>
</feature>
<keyword evidence="6" id="KW-0067">ATP-binding</keyword>
<dbReference type="EC" id="2.7.11.1" evidence="1"/>
<evidence type="ECO:0000256" key="5">
    <source>
        <dbReference type="ARBA" id="ARBA00022777"/>
    </source>
</evidence>
<evidence type="ECO:0000256" key="2">
    <source>
        <dbReference type="ARBA" id="ARBA00022527"/>
    </source>
</evidence>
<accession>A0A2T1A4H5</accession>
<evidence type="ECO:0000313" key="10">
    <source>
        <dbReference type="EMBL" id="PRZ43407.1"/>
    </source>
</evidence>
<dbReference type="SMART" id="SM00220">
    <property type="entry name" value="S_TKc"/>
    <property type="match status" value="1"/>
</dbReference>
<evidence type="ECO:0000256" key="8">
    <source>
        <dbReference type="SAM" id="Phobius"/>
    </source>
</evidence>
<dbReference type="InterPro" id="IPR008271">
    <property type="entry name" value="Ser/Thr_kinase_AS"/>
</dbReference>
<evidence type="ECO:0000256" key="6">
    <source>
        <dbReference type="ARBA" id="ARBA00022840"/>
    </source>
</evidence>
<dbReference type="RefSeq" id="WP_106347577.1">
    <property type="nucleotide sequence ID" value="NZ_PVUE01000002.1"/>
</dbReference>
<keyword evidence="5 10" id="KW-0418">Kinase</keyword>
<keyword evidence="8" id="KW-1133">Transmembrane helix</keyword>
<sequence length="542" mass="58302">MAYHAGDSFAGYTIEGVLGTGGMGAVYLAKHPRLPRRDALKLLSSALFSDATYRARFEREADIAAQLIHRNIVAVYDRGSYDDQLWISMQYVAGTDASKALRDGNGPMHADRAVHIVAEVAAGLDYAHRTGLLHRDVKPANILLAPAPDRSDPEEVLLADFGIAKSMHEGSSLTGAGNLLATLAYAAPEVIEGEKVDHRADIYSLGCVLFELLTGRVPFPTTSPFATMNAQLKDDPPRPSEKVFGVPKAMDAVIGKAMAKNPAERYQSCRELSNAAREALKVSDEPSLRASPLRADTDHEVVRNSAGVRPRPPYTLIVRQFASRGGPKLELGPVDTVTVSTAERGALETLVRAARFFDLPPRLPLERVIDNDVLIEITVQSGDLSRVVGFERQGARHPHELDSLIARIEQITSWHATAAAPATASSPTTRTSSTWSPVEIIPPIGSRRRPDSGSVRSPGPMPVGRLSSIPVSQHFADGHRAPARPRTAPQSAPLPLRRADPQSAPLPPPQPASANNDRKFIAAGIIILVVLVVVAILVIALK</sequence>
<keyword evidence="2 10" id="KW-0723">Serine/threonine-protein kinase</keyword>
<dbReference type="InterPro" id="IPR000719">
    <property type="entry name" value="Prot_kinase_dom"/>
</dbReference>
<keyword evidence="8" id="KW-0472">Membrane</keyword>
<feature type="region of interest" description="Disordered" evidence="7">
    <location>
        <begin position="418"/>
        <end position="512"/>
    </location>
</feature>
<dbReference type="AlphaFoldDB" id="A0A2T1A4H5"/>
<keyword evidence="3" id="KW-0808">Transferase</keyword>
<dbReference type="PANTHER" id="PTHR43289:SF6">
    <property type="entry name" value="SERINE_THREONINE-PROTEIN KINASE NEKL-3"/>
    <property type="match status" value="1"/>
</dbReference>
<dbReference type="Pfam" id="PF00069">
    <property type="entry name" value="Pkinase"/>
    <property type="match status" value="1"/>
</dbReference>
<dbReference type="PROSITE" id="PS00108">
    <property type="entry name" value="PROTEIN_KINASE_ST"/>
    <property type="match status" value="1"/>
</dbReference>
<dbReference type="Gene3D" id="1.10.510.10">
    <property type="entry name" value="Transferase(Phosphotransferase) domain 1"/>
    <property type="match status" value="1"/>
</dbReference>
<dbReference type="InterPro" id="IPR011009">
    <property type="entry name" value="Kinase-like_dom_sf"/>
</dbReference>
<dbReference type="FunFam" id="1.10.510.10:FF:000021">
    <property type="entry name" value="Serine/threonine protein kinase"/>
    <property type="match status" value="1"/>
</dbReference>
<dbReference type="OrthoDB" id="9762169at2"/>